<evidence type="ECO:0000256" key="7">
    <source>
        <dbReference type="ARBA" id="ARBA00023053"/>
    </source>
</evidence>
<keyword evidence="8 13" id="KW-0406">Ion transport</keyword>
<keyword evidence="4 13" id="KW-0894">Sodium channel</keyword>
<evidence type="ECO:0000256" key="11">
    <source>
        <dbReference type="ARBA" id="ARBA00023201"/>
    </source>
</evidence>
<protein>
    <submittedName>
        <fullName evidence="16">Amiloride-sensitive sodium channel</fullName>
    </submittedName>
</protein>
<keyword evidence="6 14" id="KW-1133">Transmembrane helix</keyword>
<comment type="subcellular location">
    <subcellularLocation>
        <location evidence="1">Membrane</location>
        <topology evidence="1">Multi-pass membrane protein</topology>
    </subcellularLocation>
</comment>
<keyword evidence="3 13" id="KW-0813">Transport</keyword>
<dbReference type="Proteomes" id="UP000095287">
    <property type="component" value="Unplaced"/>
</dbReference>
<keyword evidence="11 13" id="KW-0739">Sodium transport</keyword>
<keyword evidence="5 13" id="KW-0812">Transmembrane</keyword>
<dbReference type="InterPro" id="IPR001873">
    <property type="entry name" value="ENaC"/>
</dbReference>
<evidence type="ECO:0000256" key="4">
    <source>
        <dbReference type="ARBA" id="ARBA00022461"/>
    </source>
</evidence>
<name>A0A1I7YMX8_9BILA</name>
<dbReference type="PRINTS" id="PR01078">
    <property type="entry name" value="AMINACHANNEL"/>
</dbReference>
<evidence type="ECO:0000256" key="9">
    <source>
        <dbReference type="ARBA" id="ARBA00023136"/>
    </source>
</evidence>
<evidence type="ECO:0000256" key="12">
    <source>
        <dbReference type="ARBA" id="ARBA00023303"/>
    </source>
</evidence>
<dbReference type="PANTHER" id="PTHR11690">
    <property type="entry name" value="AMILORIDE-SENSITIVE SODIUM CHANNEL-RELATED"/>
    <property type="match status" value="1"/>
</dbReference>
<proteinExistence type="inferred from homology"/>
<keyword evidence="12 13" id="KW-0407">Ion channel</keyword>
<evidence type="ECO:0000256" key="13">
    <source>
        <dbReference type="RuleBase" id="RU000679"/>
    </source>
</evidence>
<evidence type="ECO:0000256" key="8">
    <source>
        <dbReference type="ARBA" id="ARBA00023065"/>
    </source>
</evidence>
<keyword evidence="9 14" id="KW-0472">Membrane</keyword>
<dbReference type="Gene3D" id="1.10.287.770">
    <property type="entry name" value="YojJ-like"/>
    <property type="match status" value="1"/>
</dbReference>
<keyword evidence="7" id="KW-0915">Sodium</keyword>
<evidence type="ECO:0000256" key="10">
    <source>
        <dbReference type="ARBA" id="ARBA00023180"/>
    </source>
</evidence>
<dbReference type="Pfam" id="PF00858">
    <property type="entry name" value="ASC"/>
    <property type="match status" value="1"/>
</dbReference>
<feature type="transmembrane region" description="Helical" evidence="14">
    <location>
        <begin position="23"/>
        <end position="45"/>
    </location>
</feature>
<keyword evidence="10" id="KW-0325">Glycoprotein</keyword>
<evidence type="ECO:0000256" key="5">
    <source>
        <dbReference type="ARBA" id="ARBA00022692"/>
    </source>
</evidence>
<dbReference type="GO" id="GO:0005886">
    <property type="term" value="C:plasma membrane"/>
    <property type="evidence" value="ECO:0007669"/>
    <property type="project" value="TreeGrafter"/>
</dbReference>
<evidence type="ECO:0000313" key="15">
    <source>
        <dbReference type="Proteomes" id="UP000095287"/>
    </source>
</evidence>
<evidence type="ECO:0000256" key="2">
    <source>
        <dbReference type="ARBA" id="ARBA00007193"/>
    </source>
</evidence>
<evidence type="ECO:0000313" key="16">
    <source>
        <dbReference type="WBParaSite" id="L893_g17952.t1"/>
    </source>
</evidence>
<dbReference type="WBParaSite" id="L893_g17952.t1">
    <property type="protein sequence ID" value="L893_g17952.t1"/>
    <property type="gene ID" value="L893_g17952"/>
</dbReference>
<evidence type="ECO:0000256" key="14">
    <source>
        <dbReference type="SAM" id="Phobius"/>
    </source>
</evidence>
<reference evidence="16" key="1">
    <citation type="submission" date="2016-11" db="UniProtKB">
        <authorList>
            <consortium name="WormBaseParasite"/>
        </authorList>
    </citation>
    <scope>IDENTIFICATION</scope>
</reference>
<keyword evidence="15" id="KW-1185">Reference proteome</keyword>
<evidence type="ECO:0000256" key="1">
    <source>
        <dbReference type="ARBA" id="ARBA00004141"/>
    </source>
</evidence>
<dbReference type="PANTHER" id="PTHR11690:SF227">
    <property type="entry name" value="AMILORIDE-SENSITIVE SODIUM CHANNEL"/>
    <property type="match status" value="1"/>
</dbReference>
<organism evidence="15 16">
    <name type="scientific">Steinernema glaseri</name>
    <dbReference type="NCBI Taxonomy" id="37863"/>
    <lineage>
        <taxon>Eukaryota</taxon>
        <taxon>Metazoa</taxon>
        <taxon>Ecdysozoa</taxon>
        <taxon>Nematoda</taxon>
        <taxon>Chromadorea</taxon>
        <taxon>Rhabditida</taxon>
        <taxon>Tylenchina</taxon>
        <taxon>Panagrolaimomorpha</taxon>
        <taxon>Strongyloidoidea</taxon>
        <taxon>Steinernematidae</taxon>
        <taxon>Steinernema</taxon>
    </lineage>
</organism>
<feature type="transmembrane region" description="Helical" evidence="14">
    <location>
        <begin position="431"/>
        <end position="458"/>
    </location>
</feature>
<comment type="similarity">
    <text evidence="2 13">Belongs to the amiloride-sensitive sodium channel (TC 1.A.6) family.</text>
</comment>
<dbReference type="GO" id="GO:0015280">
    <property type="term" value="F:ligand-gated sodium channel activity"/>
    <property type="evidence" value="ECO:0007669"/>
    <property type="project" value="TreeGrafter"/>
</dbReference>
<sequence length="544" mass="63087">MPKIDGNEVSWKEIFLGKQWRKYAFWFIVLFLAVLTVKDVVDLFVEYAGNPKKSDMNIVFNESMTMPNITFCMSRKQAWSHFKINASEPSDEWDMIVQDNLMNMTDSKSFLNQPWDFRLVMEAYEVIATLSSMERETTAHGSLRSINIFRSQARLAQKRKMIHMWLDVIQDRGVTFAEFTQKTGFETLRRSMQRFQRTTYDEDLVIKTKLHISWISMMQMCFQPEFDAENFKNINDQGNFFTLMLSHNSENLDGQDVECMSVDLHGRPSSLSRFIEGKGRARDGFNEELCLGIRHEVAVEVRAVYKMLENDDEGTACRDVEEGEDNEFDCRSRCRMNMIRDVCHCTPPTLSYLVDDDVLKKYPLCNYTNCEVDVQHGNYSDAECSKNCYRDCKQIRFDLDHDQKGRMVRKDLTLVNLNWGSFEYLTLEQDWVWTVASFIAALGGSIGMWLGLSILSLIQGISYLYEYFTGRIKEKLKKDEVHPRERKASIISQMGDRKLSENPFGNEIAANPFANPFGGSQENMDEAGADIPMKEKEMTKISLE</sequence>
<evidence type="ECO:0000256" key="6">
    <source>
        <dbReference type="ARBA" id="ARBA00022989"/>
    </source>
</evidence>
<dbReference type="AlphaFoldDB" id="A0A1I7YMX8"/>
<evidence type="ECO:0000256" key="3">
    <source>
        <dbReference type="ARBA" id="ARBA00022448"/>
    </source>
</evidence>
<accession>A0A1I7YMX8</accession>